<evidence type="ECO:0000313" key="3">
    <source>
        <dbReference type="EMBL" id="GAA2378397.1"/>
    </source>
</evidence>
<organism evidence="3 4">
    <name type="scientific">Dactylosporangium salmoneum</name>
    <dbReference type="NCBI Taxonomy" id="53361"/>
    <lineage>
        <taxon>Bacteria</taxon>
        <taxon>Bacillati</taxon>
        <taxon>Actinomycetota</taxon>
        <taxon>Actinomycetes</taxon>
        <taxon>Micromonosporales</taxon>
        <taxon>Micromonosporaceae</taxon>
        <taxon>Dactylosporangium</taxon>
    </lineage>
</organism>
<dbReference type="PANTHER" id="PTHR43648:SF1">
    <property type="entry name" value="ELECTRON TRANSFER FLAVOPROTEIN BETA SUBUNIT LYSINE METHYLTRANSFERASE"/>
    <property type="match status" value="1"/>
</dbReference>
<evidence type="ECO:0000313" key="4">
    <source>
        <dbReference type="Proteomes" id="UP001501444"/>
    </source>
</evidence>
<protein>
    <submittedName>
        <fullName evidence="3">Methyltransferase</fullName>
    </submittedName>
</protein>
<accession>A0ABP5UES5</accession>
<evidence type="ECO:0000256" key="1">
    <source>
        <dbReference type="ARBA" id="ARBA00022603"/>
    </source>
</evidence>
<dbReference type="Proteomes" id="UP001501444">
    <property type="component" value="Unassembled WGS sequence"/>
</dbReference>
<keyword evidence="4" id="KW-1185">Reference proteome</keyword>
<dbReference type="InterPro" id="IPR029063">
    <property type="entry name" value="SAM-dependent_MTases_sf"/>
</dbReference>
<dbReference type="EMBL" id="BAAARV010000083">
    <property type="protein sequence ID" value="GAA2378397.1"/>
    <property type="molecule type" value="Genomic_DNA"/>
</dbReference>
<dbReference type="SUPFAM" id="SSF53335">
    <property type="entry name" value="S-adenosyl-L-methionine-dependent methyltransferases"/>
    <property type="match status" value="1"/>
</dbReference>
<proteinExistence type="predicted"/>
<dbReference type="GO" id="GO:0032259">
    <property type="term" value="P:methylation"/>
    <property type="evidence" value="ECO:0007669"/>
    <property type="project" value="UniProtKB-KW"/>
</dbReference>
<dbReference type="GO" id="GO:0008168">
    <property type="term" value="F:methyltransferase activity"/>
    <property type="evidence" value="ECO:0007669"/>
    <property type="project" value="UniProtKB-KW"/>
</dbReference>
<dbReference type="PANTHER" id="PTHR43648">
    <property type="entry name" value="ELECTRON TRANSFER FLAVOPROTEIN BETA SUBUNIT LYSINE METHYLTRANSFERASE"/>
    <property type="match status" value="1"/>
</dbReference>
<keyword evidence="1 3" id="KW-0489">Methyltransferase</keyword>
<evidence type="ECO:0000256" key="2">
    <source>
        <dbReference type="ARBA" id="ARBA00022679"/>
    </source>
</evidence>
<reference evidence="4" key="1">
    <citation type="journal article" date="2019" name="Int. J. Syst. Evol. Microbiol.">
        <title>The Global Catalogue of Microorganisms (GCM) 10K type strain sequencing project: providing services to taxonomists for standard genome sequencing and annotation.</title>
        <authorList>
            <consortium name="The Broad Institute Genomics Platform"/>
            <consortium name="The Broad Institute Genome Sequencing Center for Infectious Disease"/>
            <person name="Wu L."/>
            <person name="Ma J."/>
        </authorList>
    </citation>
    <scope>NUCLEOTIDE SEQUENCE [LARGE SCALE GENOMIC DNA]</scope>
    <source>
        <strain evidence="4">JCM 3272</strain>
    </source>
</reference>
<keyword evidence="2" id="KW-0808">Transferase</keyword>
<sequence length="197" mass="20697">MGAGMLPEIELDLAADGTPLFEGDYRSDTPPPFWAFAWPGGIALARYLLDHPGVVAGRTVVDLGAGSGLVAIAAAKAGAARVTAVDTDPRALAAARRNAERNGVTIETAERLVPADVIVAGDVFYSETVAAAVLKMLRTAASVALVGDPGRGYLPERRFEELAAYDVPVRRELEDGDVMRTRVWRLRPTSAAASAGP</sequence>
<dbReference type="Pfam" id="PF06325">
    <property type="entry name" value="PrmA"/>
    <property type="match status" value="1"/>
</dbReference>
<dbReference type="InterPro" id="IPR050078">
    <property type="entry name" value="Ribosomal_L11_MeTrfase_PrmA"/>
</dbReference>
<comment type="caution">
    <text evidence="3">The sequence shown here is derived from an EMBL/GenBank/DDBJ whole genome shotgun (WGS) entry which is preliminary data.</text>
</comment>
<dbReference type="Gene3D" id="3.40.50.150">
    <property type="entry name" value="Vaccinia Virus protein VP39"/>
    <property type="match status" value="1"/>
</dbReference>
<gene>
    <name evidence="3" type="ORF">GCM10010170_084430</name>
</gene>
<name>A0ABP5UES5_9ACTN</name>